<dbReference type="InterPro" id="IPR056924">
    <property type="entry name" value="SH3_Tf2-1"/>
</dbReference>
<feature type="domain" description="Integrase catalytic" evidence="2">
    <location>
        <begin position="1"/>
        <end position="120"/>
    </location>
</feature>
<dbReference type="Proteomes" id="UP000765509">
    <property type="component" value="Unassembled WGS sequence"/>
</dbReference>
<organism evidence="3 4">
    <name type="scientific">Austropuccinia psidii MF-1</name>
    <dbReference type="NCBI Taxonomy" id="1389203"/>
    <lineage>
        <taxon>Eukaryota</taxon>
        <taxon>Fungi</taxon>
        <taxon>Dikarya</taxon>
        <taxon>Basidiomycota</taxon>
        <taxon>Pucciniomycotina</taxon>
        <taxon>Pucciniomycetes</taxon>
        <taxon>Pucciniales</taxon>
        <taxon>Sphaerophragmiaceae</taxon>
        <taxon>Austropuccinia</taxon>
    </lineage>
</organism>
<dbReference type="EMBL" id="AVOT02156812">
    <property type="protein sequence ID" value="MBW0593824.1"/>
    <property type="molecule type" value="Genomic_DNA"/>
</dbReference>
<dbReference type="GO" id="GO:0005634">
    <property type="term" value="C:nucleus"/>
    <property type="evidence" value="ECO:0007669"/>
    <property type="project" value="UniProtKB-ARBA"/>
</dbReference>
<reference evidence="3" key="1">
    <citation type="submission" date="2021-03" db="EMBL/GenBank/DDBJ databases">
        <title>Draft genome sequence of rust myrtle Austropuccinia psidii MF-1, a brazilian biotype.</title>
        <authorList>
            <person name="Quecine M.C."/>
            <person name="Pachon D.M.R."/>
            <person name="Bonatelli M.L."/>
            <person name="Correr F.H."/>
            <person name="Franceschini L.M."/>
            <person name="Leite T.F."/>
            <person name="Margarido G.R.A."/>
            <person name="Almeida C.A."/>
            <person name="Ferrarezi J.A."/>
            <person name="Labate C.A."/>
        </authorList>
    </citation>
    <scope>NUCLEOTIDE SEQUENCE</scope>
    <source>
        <strain evidence="3">MF-1</strain>
    </source>
</reference>
<accession>A0A9Q3QD23</accession>
<dbReference type="InterPro" id="IPR012337">
    <property type="entry name" value="RNaseH-like_sf"/>
</dbReference>
<evidence type="ECO:0000256" key="1">
    <source>
        <dbReference type="ARBA" id="ARBA00022884"/>
    </source>
</evidence>
<dbReference type="PANTHER" id="PTHR37984">
    <property type="entry name" value="PROTEIN CBG26694"/>
    <property type="match status" value="1"/>
</dbReference>
<dbReference type="GO" id="GO:0015074">
    <property type="term" value="P:DNA integration"/>
    <property type="evidence" value="ECO:0007669"/>
    <property type="project" value="InterPro"/>
</dbReference>
<dbReference type="GO" id="GO:0003723">
    <property type="term" value="F:RNA binding"/>
    <property type="evidence" value="ECO:0007669"/>
    <property type="project" value="UniProtKB-KW"/>
</dbReference>
<dbReference type="InterPro" id="IPR001584">
    <property type="entry name" value="Integrase_cat-core"/>
</dbReference>
<dbReference type="InterPro" id="IPR036397">
    <property type="entry name" value="RNaseH_sf"/>
</dbReference>
<sequence length="324" mass="37458">MDTALLWNRVFSHTGLFKNIISDRDPKFTSALWTNLHRLFGTKLSFSTAYHPQTDGLAERMIQTLEDMIRRFCAYGLEFKDSDGFTHDWCTLIPALELAYKTSVHSSTGQTPAMLEKGWNPRLPADTLRKDLIDIHPTASSFKIMLYKVKHHAKQSMDDDFDYAKQKCDKSHNVPDFKVGDLVLVSTLNFNNIKGPKKLKDSYVGPFVIVALHGTNAVQVELSGELENKHPTFPVSLIKPYQPADKELFPLRNPTPLTVPPVEQNEDKKIKKVIEERRLRGKNQREYLFRYRNPVHEDEWLGESDIPDSDKLLRRFRHERRPQA</sequence>
<evidence type="ECO:0000313" key="3">
    <source>
        <dbReference type="EMBL" id="MBW0593824.1"/>
    </source>
</evidence>
<comment type="caution">
    <text evidence="3">The sequence shown here is derived from an EMBL/GenBank/DDBJ whole genome shotgun (WGS) entry which is preliminary data.</text>
</comment>
<proteinExistence type="predicted"/>
<gene>
    <name evidence="3" type="ORF">O181_133539</name>
</gene>
<dbReference type="Gene3D" id="3.30.420.10">
    <property type="entry name" value="Ribonuclease H-like superfamily/Ribonuclease H"/>
    <property type="match status" value="1"/>
</dbReference>
<name>A0A9Q3QD23_9BASI</name>
<keyword evidence="1" id="KW-0694">RNA-binding</keyword>
<dbReference type="OrthoDB" id="3929326at2759"/>
<dbReference type="InterPro" id="IPR050951">
    <property type="entry name" value="Retrovirus_Pol_polyprotein"/>
</dbReference>
<dbReference type="SUPFAM" id="SSF53098">
    <property type="entry name" value="Ribonuclease H-like"/>
    <property type="match status" value="1"/>
</dbReference>
<dbReference type="PROSITE" id="PS50994">
    <property type="entry name" value="INTEGRASE"/>
    <property type="match status" value="1"/>
</dbReference>
<dbReference type="PANTHER" id="PTHR37984:SF5">
    <property type="entry name" value="PROTEIN NYNRIN-LIKE"/>
    <property type="match status" value="1"/>
</dbReference>
<dbReference type="Pfam" id="PF24626">
    <property type="entry name" value="SH3_Tf2-1"/>
    <property type="match status" value="1"/>
</dbReference>
<evidence type="ECO:0000259" key="2">
    <source>
        <dbReference type="PROSITE" id="PS50994"/>
    </source>
</evidence>
<evidence type="ECO:0000313" key="4">
    <source>
        <dbReference type="Proteomes" id="UP000765509"/>
    </source>
</evidence>
<dbReference type="AlphaFoldDB" id="A0A9Q3QD23"/>
<keyword evidence="4" id="KW-1185">Reference proteome</keyword>
<protein>
    <recommendedName>
        <fullName evidence="2">Integrase catalytic domain-containing protein</fullName>
    </recommendedName>
</protein>